<dbReference type="Proteomes" id="UP001066276">
    <property type="component" value="Unassembled WGS sequence"/>
</dbReference>
<accession>A0AAV7KPH5</accession>
<evidence type="ECO:0000313" key="1">
    <source>
        <dbReference type="EMBL" id="KAJ1079729.1"/>
    </source>
</evidence>
<reference evidence="1 2" key="1">
    <citation type="journal article" date="2022" name="bioRxiv">
        <title>Sequencing and chromosome-scale assembly of the giantPleurodeles waltlgenome.</title>
        <authorList>
            <person name="Brown T."/>
            <person name="Elewa A."/>
            <person name="Iarovenko S."/>
            <person name="Subramanian E."/>
            <person name="Araus A.J."/>
            <person name="Petzold A."/>
            <person name="Susuki M."/>
            <person name="Suzuki K.-i.T."/>
            <person name="Hayashi T."/>
            <person name="Toyoda A."/>
            <person name="Oliveira C."/>
            <person name="Osipova E."/>
            <person name="Leigh N.D."/>
            <person name="Simon A."/>
            <person name="Yun M.H."/>
        </authorList>
    </citation>
    <scope>NUCLEOTIDE SEQUENCE [LARGE SCALE GENOMIC DNA]</scope>
    <source>
        <strain evidence="1">20211129_DDA</strain>
        <tissue evidence="1">Liver</tissue>
    </source>
</reference>
<dbReference type="AlphaFoldDB" id="A0AAV7KPH5"/>
<comment type="caution">
    <text evidence="1">The sequence shown here is derived from an EMBL/GenBank/DDBJ whole genome shotgun (WGS) entry which is preliminary data.</text>
</comment>
<sequence>MPATHNGKVSLLHREGGTEALISWNCCHRRLSQFTIEHMAPASVWVIGHSFVRRAQPFFNLYRSRAQDAGLRFLCIARGGLRLDGLRQLIEEVLRRRLPPPALIILHKGARLLWGCMPRGKGGPFLTSAADVASFQKRDTPSQRKPRRFIVVGKNSHTVEPGAEGPAARA</sequence>
<dbReference type="EMBL" id="JANPWB010000022">
    <property type="protein sequence ID" value="KAJ1079729.1"/>
    <property type="molecule type" value="Genomic_DNA"/>
</dbReference>
<organism evidence="1 2">
    <name type="scientific">Pleurodeles waltl</name>
    <name type="common">Iberian ribbed newt</name>
    <dbReference type="NCBI Taxonomy" id="8319"/>
    <lineage>
        <taxon>Eukaryota</taxon>
        <taxon>Metazoa</taxon>
        <taxon>Chordata</taxon>
        <taxon>Craniata</taxon>
        <taxon>Vertebrata</taxon>
        <taxon>Euteleostomi</taxon>
        <taxon>Amphibia</taxon>
        <taxon>Batrachia</taxon>
        <taxon>Caudata</taxon>
        <taxon>Salamandroidea</taxon>
        <taxon>Salamandridae</taxon>
        <taxon>Pleurodelinae</taxon>
        <taxon>Pleurodeles</taxon>
    </lineage>
</organism>
<gene>
    <name evidence="1" type="ORF">NDU88_000039</name>
</gene>
<keyword evidence="2" id="KW-1185">Reference proteome</keyword>
<proteinExistence type="predicted"/>
<protein>
    <submittedName>
        <fullName evidence="1">Uncharacterized protein</fullName>
    </submittedName>
</protein>
<evidence type="ECO:0000313" key="2">
    <source>
        <dbReference type="Proteomes" id="UP001066276"/>
    </source>
</evidence>
<name>A0AAV7KPH5_PLEWA</name>